<evidence type="ECO:0000313" key="1">
    <source>
        <dbReference type="EMBL" id="CAG9773583.1"/>
    </source>
</evidence>
<organism evidence="1 2">
    <name type="scientific">Ceutorhynchus assimilis</name>
    <name type="common">cabbage seed weevil</name>
    <dbReference type="NCBI Taxonomy" id="467358"/>
    <lineage>
        <taxon>Eukaryota</taxon>
        <taxon>Metazoa</taxon>
        <taxon>Ecdysozoa</taxon>
        <taxon>Arthropoda</taxon>
        <taxon>Hexapoda</taxon>
        <taxon>Insecta</taxon>
        <taxon>Pterygota</taxon>
        <taxon>Neoptera</taxon>
        <taxon>Endopterygota</taxon>
        <taxon>Coleoptera</taxon>
        <taxon>Polyphaga</taxon>
        <taxon>Cucujiformia</taxon>
        <taxon>Curculionidae</taxon>
        <taxon>Ceutorhynchinae</taxon>
        <taxon>Ceutorhynchus</taxon>
    </lineage>
</organism>
<gene>
    <name evidence="1" type="ORF">CEUTPL_LOCUS13972</name>
</gene>
<reference evidence="1" key="1">
    <citation type="submission" date="2022-01" db="EMBL/GenBank/DDBJ databases">
        <authorList>
            <person name="King R."/>
        </authorList>
    </citation>
    <scope>NUCLEOTIDE SEQUENCE</scope>
</reference>
<keyword evidence="2" id="KW-1185">Reference proteome</keyword>
<dbReference type="Proteomes" id="UP001152799">
    <property type="component" value="Chromosome 9"/>
</dbReference>
<proteinExistence type="predicted"/>
<dbReference type="OrthoDB" id="7362285at2759"/>
<dbReference type="AlphaFoldDB" id="A0A9N9MZJ5"/>
<evidence type="ECO:0000313" key="2">
    <source>
        <dbReference type="Proteomes" id="UP001152799"/>
    </source>
</evidence>
<sequence length="108" mass="12808">MVKLTWVYLSNLDFETKPDDILAVLDPKFAHIYQCHKLPSRFENPNSAAFKLGIPEELEEKYLSTNFCVVGRYKNVGRDNHGRPKGFYRGFYRSHKKISQSIRRRNWQ</sequence>
<dbReference type="EMBL" id="OU892285">
    <property type="protein sequence ID" value="CAG9773583.1"/>
    <property type="molecule type" value="Genomic_DNA"/>
</dbReference>
<accession>A0A9N9MZJ5</accession>
<name>A0A9N9MZJ5_9CUCU</name>
<protein>
    <submittedName>
        <fullName evidence="1">Uncharacterized protein</fullName>
    </submittedName>
</protein>